<dbReference type="OrthoDB" id="1121830at2"/>
<protein>
    <submittedName>
        <fullName evidence="3">IS1182 family transposase</fullName>
    </submittedName>
</protein>
<evidence type="ECO:0000259" key="2">
    <source>
        <dbReference type="Pfam" id="PF13751"/>
    </source>
</evidence>
<evidence type="ECO:0000313" key="3">
    <source>
        <dbReference type="EMBL" id="TDE13649.1"/>
    </source>
</evidence>
<dbReference type="NCBIfam" id="NF033551">
    <property type="entry name" value="transpos_IS1182"/>
    <property type="match status" value="1"/>
</dbReference>
<organism evidence="3 4">
    <name type="scientific">Dyadobacter psychrotolerans</name>
    <dbReference type="NCBI Taxonomy" id="2541721"/>
    <lineage>
        <taxon>Bacteria</taxon>
        <taxon>Pseudomonadati</taxon>
        <taxon>Bacteroidota</taxon>
        <taxon>Cytophagia</taxon>
        <taxon>Cytophagales</taxon>
        <taxon>Spirosomataceae</taxon>
        <taxon>Dyadobacter</taxon>
    </lineage>
</organism>
<dbReference type="Proteomes" id="UP000294850">
    <property type="component" value="Unassembled WGS sequence"/>
</dbReference>
<gene>
    <name evidence="3" type="ORF">E0F88_17235</name>
</gene>
<comment type="caution">
    <text evidence="3">The sequence shown here is derived from an EMBL/GenBank/DDBJ whole genome shotgun (WGS) entry which is preliminary data.</text>
</comment>
<dbReference type="PANTHER" id="PTHR33408">
    <property type="entry name" value="TRANSPOSASE"/>
    <property type="match status" value="1"/>
</dbReference>
<reference evidence="3 4" key="1">
    <citation type="submission" date="2019-03" db="EMBL/GenBank/DDBJ databases">
        <title>Dyadobacter AR-3-6 sp. nov., isolated from arctic soil.</title>
        <authorList>
            <person name="Chaudhary D.K."/>
        </authorList>
    </citation>
    <scope>NUCLEOTIDE SEQUENCE [LARGE SCALE GENOMIC DNA]</scope>
    <source>
        <strain evidence="3 4">AR-3-6</strain>
    </source>
</reference>
<feature type="domain" description="Transposase InsH N-terminal" evidence="1">
    <location>
        <begin position="22"/>
        <end position="111"/>
    </location>
</feature>
<dbReference type="PANTHER" id="PTHR33408:SF2">
    <property type="entry name" value="TRANSPOSASE DDE DOMAIN-CONTAINING PROTEIN"/>
    <property type="match status" value="1"/>
</dbReference>
<dbReference type="RefSeq" id="WP_131959526.1">
    <property type="nucleotide sequence ID" value="NZ_SMFL01000006.1"/>
</dbReference>
<dbReference type="Pfam" id="PF13751">
    <property type="entry name" value="DDE_Tnp_1_6"/>
    <property type="match status" value="1"/>
</dbReference>
<dbReference type="Pfam" id="PF05598">
    <property type="entry name" value="DUF772"/>
    <property type="match status" value="1"/>
</dbReference>
<evidence type="ECO:0000313" key="4">
    <source>
        <dbReference type="Proteomes" id="UP000294850"/>
    </source>
</evidence>
<accession>A0A4R5DIB7</accession>
<evidence type="ECO:0000259" key="1">
    <source>
        <dbReference type="Pfam" id="PF05598"/>
    </source>
</evidence>
<proteinExistence type="predicted"/>
<dbReference type="InterPro" id="IPR047629">
    <property type="entry name" value="IS1182_transpos"/>
</dbReference>
<feature type="domain" description="Transposase DDE" evidence="2">
    <location>
        <begin position="385"/>
        <end position="508"/>
    </location>
</feature>
<dbReference type="InterPro" id="IPR025668">
    <property type="entry name" value="Tnp_DDE_dom"/>
</dbReference>
<dbReference type="EMBL" id="SMFL01000006">
    <property type="protein sequence ID" value="TDE13649.1"/>
    <property type="molecule type" value="Genomic_DNA"/>
</dbReference>
<name>A0A4R5DIB7_9BACT</name>
<dbReference type="InterPro" id="IPR008490">
    <property type="entry name" value="Transposase_InsH_N"/>
</dbReference>
<keyword evidence="4" id="KW-1185">Reference proteome</keyword>
<dbReference type="AlphaFoldDB" id="A0A4R5DIB7"/>
<sequence length="511" mass="58943">MSRKQPTFKPYNQQQIMLLPTSLEDLIPKTHPVRIVNDVINKINLDPLNAAYKTRGSSSYHPQMLLKVLVYGYVSNVYSSRKLEAACKESIYFMWLSSMSYPDHNTINRFRGVRLKEALRNVFEQVVLLLAEEGLLSIEEIFVDGTKIEANANKYTFVWKKAIQANKEKMKKQLGQIWEYAQSVASKEDELPDPPDFTEIDTKKVQSTVDKLNEVLSKKDGIDKKVKSKLRRVTKEYPANIAKYERQEAILGQRNSYSKTDTDATFMRLKEDHMKNGQLKPAYNVQISTSNQFIVNYTLHPNPTDTTTLNDHLAQHENSFKSFPKVVTADAGYGSQENYTLLEDKEIAAYVKYGLFDKQQNKTYNAKRPFSADKLFYNPQNDCYICPMGQQMEYIGNSKRKTSTGFEQTSKMYQAKNCYGCPLNGGCHKSSGNRIIEINVELERQKKKAYELLNSPEGIERRKKRCFDVEPVFGNIKNNHQFRRFMLRGKEKVEIEWGLLAIAQNIRKKAA</sequence>